<sequence length="99" mass="11881">KKKKSHLRLVVNFRLVPVETIERKAMIYEYMYNSFKLRKALKESNFMYIDTQLRGTADYMPFEKTLAEFYVKKLIDLDTAENYSLDFELFKNYAGIKES</sequence>
<evidence type="ECO:0000313" key="2">
    <source>
        <dbReference type="Proteomes" id="UP000262325"/>
    </source>
</evidence>
<comment type="caution">
    <text evidence="1">The sequence shown here is derived from an EMBL/GenBank/DDBJ whole genome shotgun (WGS) entry which is preliminary data.</text>
</comment>
<dbReference type="EMBL" id="DPPF01000164">
    <property type="protein sequence ID" value="HCW93572.1"/>
    <property type="molecule type" value="Genomic_DNA"/>
</dbReference>
<dbReference type="AlphaFoldDB" id="A0A3D5QEI3"/>
<feature type="non-terminal residue" evidence="1">
    <location>
        <position position="1"/>
    </location>
</feature>
<name>A0A3D5QEI3_FLESI</name>
<proteinExistence type="predicted"/>
<reference evidence="1 2" key="1">
    <citation type="journal article" date="2018" name="Nat. Biotechnol.">
        <title>A standardized bacterial taxonomy based on genome phylogeny substantially revises the tree of life.</title>
        <authorList>
            <person name="Parks D.H."/>
            <person name="Chuvochina M."/>
            <person name="Waite D.W."/>
            <person name="Rinke C."/>
            <person name="Skarshewski A."/>
            <person name="Chaumeil P.A."/>
            <person name="Hugenholtz P."/>
        </authorList>
    </citation>
    <scope>NUCLEOTIDE SEQUENCE [LARGE SCALE GENOMIC DNA]</scope>
    <source>
        <strain evidence="1">UBA8672</strain>
    </source>
</reference>
<gene>
    <name evidence="1" type="ORF">DHM44_07810</name>
</gene>
<dbReference type="Proteomes" id="UP000262325">
    <property type="component" value="Unassembled WGS sequence"/>
</dbReference>
<evidence type="ECO:0000313" key="1">
    <source>
        <dbReference type="EMBL" id="HCW93572.1"/>
    </source>
</evidence>
<protein>
    <submittedName>
        <fullName evidence="1">Uncharacterized protein</fullName>
    </submittedName>
</protein>
<accession>A0A3D5QEI3</accession>
<organism evidence="1 2">
    <name type="scientific">Flexistipes sinusarabici</name>
    <dbReference type="NCBI Taxonomy" id="2352"/>
    <lineage>
        <taxon>Bacteria</taxon>
        <taxon>Pseudomonadati</taxon>
        <taxon>Deferribacterota</taxon>
        <taxon>Deferribacteres</taxon>
        <taxon>Deferribacterales</taxon>
        <taxon>Flexistipitaceae</taxon>
        <taxon>Flexistipes</taxon>
    </lineage>
</organism>